<organism evidence="2 3">
    <name type="scientific">Faecalibacterium prausnitzii</name>
    <dbReference type="NCBI Taxonomy" id="853"/>
    <lineage>
        <taxon>Bacteria</taxon>
        <taxon>Bacillati</taxon>
        <taxon>Bacillota</taxon>
        <taxon>Clostridia</taxon>
        <taxon>Eubacteriales</taxon>
        <taxon>Oscillospiraceae</taxon>
        <taxon>Faecalibacterium</taxon>
    </lineage>
</organism>
<name>A0A173U8K3_9FIRM</name>
<gene>
    <name evidence="2" type="ORF">ERS852582_01984</name>
</gene>
<dbReference type="PANTHER" id="PTHR35271:SF1">
    <property type="entry name" value="ABC TRANSPORTER, SUBSTRATE-BINDING LIPOPROTEIN"/>
    <property type="match status" value="1"/>
</dbReference>
<dbReference type="CDD" id="cd06325">
    <property type="entry name" value="PBP1_ABC_unchar_transporter"/>
    <property type="match status" value="1"/>
</dbReference>
<protein>
    <submittedName>
        <fullName evidence="2">ABC-type uncharacterized transport system, periplasmic component</fullName>
    </submittedName>
</protein>
<dbReference type="InterPro" id="IPR007487">
    <property type="entry name" value="ABC_transpt-TYRBP-like"/>
</dbReference>
<dbReference type="AlphaFoldDB" id="A0A173U8K3"/>
<dbReference type="Proteomes" id="UP000095649">
    <property type="component" value="Unassembled WGS sequence"/>
</dbReference>
<keyword evidence="1" id="KW-0732">Signal</keyword>
<evidence type="ECO:0000256" key="1">
    <source>
        <dbReference type="SAM" id="SignalP"/>
    </source>
</evidence>
<dbReference type="RefSeq" id="WP_055186385.1">
    <property type="nucleotide sequence ID" value="NZ_CYXN01000017.1"/>
</dbReference>
<dbReference type="OrthoDB" id="9776955at2"/>
<dbReference type="PANTHER" id="PTHR35271">
    <property type="entry name" value="ABC TRANSPORTER, SUBSTRATE-BINDING LIPOPROTEIN-RELATED"/>
    <property type="match status" value="1"/>
</dbReference>
<dbReference type="InterPro" id="IPR006311">
    <property type="entry name" value="TAT_signal"/>
</dbReference>
<feature type="signal peptide" evidence="1">
    <location>
        <begin position="1"/>
        <end position="26"/>
    </location>
</feature>
<reference evidence="2 3" key="1">
    <citation type="submission" date="2015-09" db="EMBL/GenBank/DDBJ databases">
        <authorList>
            <consortium name="Pathogen Informatics"/>
        </authorList>
    </citation>
    <scope>NUCLEOTIDE SEQUENCE [LARGE SCALE GENOMIC DNA]</scope>
    <source>
        <strain evidence="2 3">2789STDY5834970</strain>
    </source>
</reference>
<dbReference type="Gene3D" id="3.40.50.2300">
    <property type="match status" value="2"/>
</dbReference>
<evidence type="ECO:0000313" key="3">
    <source>
        <dbReference type="Proteomes" id="UP000095649"/>
    </source>
</evidence>
<dbReference type="Pfam" id="PF04392">
    <property type="entry name" value="ABC_sub_bind"/>
    <property type="match status" value="1"/>
</dbReference>
<dbReference type="EMBL" id="CYXN01000017">
    <property type="protein sequence ID" value="CUN11362.1"/>
    <property type="molecule type" value="Genomic_DNA"/>
</dbReference>
<dbReference type="InterPro" id="IPR028082">
    <property type="entry name" value="Peripla_BP_I"/>
</dbReference>
<dbReference type="PROSITE" id="PS51318">
    <property type="entry name" value="TAT"/>
    <property type="match status" value="1"/>
</dbReference>
<evidence type="ECO:0000313" key="2">
    <source>
        <dbReference type="EMBL" id="CUN11362.1"/>
    </source>
</evidence>
<sequence length="366" mass="37450">MKNLNMISRRSFLKAALAASAVSAMALTGCGGAASGSASSAAVSSSAAASGSAAAAGETFKVGIVNYVDHASLNQIVESVESRLDAISKEKGVTFDYADYYANAQADQSNLNQIGADLVADGVDVIVAVATPTAATMLAAVEDTDIPVVYSAVTDPAAAGFDGEENITGTSDALNTDAIMNLIVAANPGIDTIGLLYDLSQDASTQAIADAKAFCEKNGIKVVEKNGTTTAEVQMAAEALVAAGVKAVFTPTDNTIMTAELSIYESFIEAGVQHYTGADSFALNGALVGYGVDYVQLGEATADMVSQLLCDGKTPADLPYQTFDNGIVTINTETAEALGLDLAALKEAFKPYCTEITEVTTAESFS</sequence>
<dbReference type="SUPFAM" id="SSF53822">
    <property type="entry name" value="Periplasmic binding protein-like I"/>
    <property type="match status" value="1"/>
</dbReference>
<feature type="chain" id="PRO_5039559012" evidence="1">
    <location>
        <begin position="27"/>
        <end position="366"/>
    </location>
</feature>
<proteinExistence type="predicted"/>
<accession>A0A173U8K3</accession>
<dbReference type="PROSITE" id="PS51257">
    <property type="entry name" value="PROKAR_LIPOPROTEIN"/>
    <property type="match status" value="1"/>
</dbReference>